<dbReference type="GO" id="GO:0003700">
    <property type="term" value="F:DNA-binding transcription factor activity"/>
    <property type="evidence" value="ECO:0007669"/>
    <property type="project" value="InterPro"/>
</dbReference>
<dbReference type="PANTHER" id="PTHR47504">
    <property type="entry name" value="RIGHT ORIGIN-BINDING PROTEIN"/>
    <property type="match status" value="1"/>
</dbReference>
<evidence type="ECO:0000313" key="5">
    <source>
        <dbReference type="EMBL" id="MCT4702811.1"/>
    </source>
</evidence>
<sequence length="113" mass="13273">MSMPAHFMESLIEWIEDNMDKPLRIEDVAKHSGYSKWYLQRMFTSTTGKSMGTYIRDRKLMLAADDLMNTNDRIVDISERYGFDSQQSFTRIFGKKYNVSPSAYRKNNVRQVA</sequence>
<dbReference type="InterPro" id="IPR018062">
    <property type="entry name" value="HTH_AraC-typ_CS"/>
</dbReference>
<dbReference type="GO" id="GO:0043565">
    <property type="term" value="F:sequence-specific DNA binding"/>
    <property type="evidence" value="ECO:0007669"/>
    <property type="project" value="InterPro"/>
</dbReference>
<evidence type="ECO:0000313" key="6">
    <source>
        <dbReference type="Proteomes" id="UP001150641"/>
    </source>
</evidence>
<accession>A0A9X2W959</accession>
<proteinExistence type="predicted"/>
<dbReference type="RefSeq" id="WP_271123562.1">
    <property type="nucleotide sequence ID" value="NZ_JALHAN010000066.1"/>
</dbReference>
<name>A0A9X2W959_9ENTR</name>
<dbReference type="InterPro" id="IPR018060">
    <property type="entry name" value="HTH_AraC"/>
</dbReference>
<keyword evidence="1" id="KW-0805">Transcription regulation</keyword>
<dbReference type="InterPro" id="IPR050959">
    <property type="entry name" value="MarA-like"/>
</dbReference>
<evidence type="ECO:0000259" key="4">
    <source>
        <dbReference type="PROSITE" id="PS01124"/>
    </source>
</evidence>
<dbReference type="EMBL" id="JALHAP010000079">
    <property type="protein sequence ID" value="MCT4702811.1"/>
    <property type="molecule type" value="Genomic_DNA"/>
</dbReference>
<dbReference type="Proteomes" id="UP001150641">
    <property type="component" value="Unassembled WGS sequence"/>
</dbReference>
<feature type="domain" description="HTH araC/xylS-type" evidence="4">
    <location>
        <begin position="9"/>
        <end position="107"/>
    </location>
</feature>
<dbReference type="AlphaFoldDB" id="A0A9X2W959"/>
<dbReference type="Gene3D" id="1.10.10.60">
    <property type="entry name" value="Homeodomain-like"/>
    <property type="match status" value="2"/>
</dbReference>
<gene>
    <name evidence="5" type="ORF">MUA00_13570</name>
</gene>
<reference evidence="5" key="1">
    <citation type="submission" date="2022-03" db="EMBL/GenBank/DDBJ databases">
        <title>Proposal of a novel genus Dryocolo and two novel species.</title>
        <authorList>
            <person name="Maddock D.W."/>
            <person name="Brady C.L."/>
            <person name="Denman S."/>
            <person name="Arnold D."/>
        </authorList>
    </citation>
    <scope>NUCLEOTIDE SEQUENCE</scope>
    <source>
        <strain evidence="5">H6W4</strain>
    </source>
</reference>
<keyword evidence="3" id="KW-0804">Transcription</keyword>
<keyword evidence="2" id="KW-0238">DNA-binding</keyword>
<organism evidence="5 6">
    <name type="scientific">Dryocola boscaweniae</name>
    <dbReference type="NCBI Taxonomy" id="2925397"/>
    <lineage>
        <taxon>Bacteria</taxon>
        <taxon>Pseudomonadati</taxon>
        <taxon>Pseudomonadota</taxon>
        <taxon>Gammaproteobacteria</taxon>
        <taxon>Enterobacterales</taxon>
        <taxon>Enterobacteriaceae</taxon>
        <taxon>Dryocola</taxon>
    </lineage>
</organism>
<evidence type="ECO:0000256" key="3">
    <source>
        <dbReference type="ARBA" id="ARBA00023163"/>
    </source>
</evidence>
<dbReference type="PRINTS" id="PR00032">
    <property type="entry name" value="HTHARAC"/>
</dbReference>
<dbReference type="PANTHER" id="PTHR47504:SF2">
    <property type="entry name" value="REGULATORY PROTEIN SOXS"/>
    <property type="match status" value="1"/>
</dbReference>
<dbReference type="Pfam" id="PF12833">
    <property type="entry name" value="HTH_18"/>
    <property type="match status" value="1"/>
</dbReference>
<dbReference type="PROSITE" id="PS00041">
    <property type="entry name" value="HTH_ARAC_FAMILY_1"/>
    <property type="match status" value="1"/>
</dbReference>
<evidence type="ECO:0000256" key="2">
    <source>
        <dbReference type="ARBA" id="ARBA00023125"/>
    </source>
</evidence>
<dbReference type="InterPro" id="IPR009057">
    <property type="entry name" value="Homeodomain-like_sf"/>
</dbReference>
<dbReference type="SMART" id="SM00342">
    <property type="entry name" value="HTH_ARAC"/>
    <property type="match status" value="1"/>
</dbReference>
<comment type="caution">
    <text evidence="5">The sequence shown here is derived from an EMBL/GenBank/DDBJ whole genome shotgun (WGS) entry which is preliminary data.</text>
</comment>
<protein>
    <submittedName>
        <fullName evidence="5">Helix-turn-helix domain-containing protein</fullName>
    </submittedName>
</protein>
<dbReference type="SUPFAM" id="SSF46689">
    <property type="entry name" value="Homeodomain-like"/>
    <property type="match status" value="2"/>
</dbReference>
<dbReference type="PROSITE" id="PS01124">
    <property type="entry name" value="HTH_ARAC_FAMILY_2"/>
    <property type="match status" value="1"/>
</dbReference>
<evidence type="ECO:0000256" key="1">
    <source>
        <dbReference type="ARBA" id="ARBA00023015"/>
    </source>
</evidence>
<keyword evidence="6" id="KW-1185">Reference proteome</keyword>
<dbReference type="InterPro" id="IPR020449">
    <property type="entry name" value="Tscrpt_reg_AraC-type_HTH"/>
</dbReference>